<dbReference type="EMBL" id="UGRS01000002">
    <property type="protein sequence ID" value="SUA43947.1"/>
    <property type="molecule type" value="Genomic_DNA"/>
</dbReference>
<dbReference type="InterPro" id="IPR010155">
    <property type="entry name" value="CRISPR-assoc_prot_Cas5d"/>
</dbReference>
<reference evidence="3 4" key="1">
    <citation type="submission" date="2018-06" db="EMBL/GenBank/DDBJ databases">
        <authorList>
            <consortium name="Pathogen Informatics"/>
            <person name="Doyle S."/>
        </authorList>
    </citation>
    <scope>NUCLEOTIDE SEQUENCE [LARGE SCALE GENOMIC DNA]</scope>
    <source>
        <strain evidence="3 4">NCTC12229</strain>
    </source>
</reference>
<proteinExistence type="inferred from homology"/>
<dbReference type="PIRSF" id="PIRSF029950">
    <property type="entry name" value="Cas_CT1134"/>
    <property type="match status" value="1"/>
</dbReference>
<dbReference type="GO" id="GO:0051607">
    <property type="term" value="P:defense response to virus"/>
    <property type="evidence" value="ECO:0007669"/>
    <property type="project" value="UniProtKB-UniRule"/>
</dbReference>
<dbReference type="GO" id="GO:0016787">
    <property type="term" value="F:hydrolase activity"/>
    <property type="evidence" value="ECO:0007669"/>
    <property type="project" value="UniProtKB-KW"/>
</dbReference>
<dbReference type="AlphaFoldDB" id="A0A378WT68"/>
<accession>A0A378WT68</accession>
<dbReference type="InterPro" id="IPR013422">
    <property type="entry name" value="CRISPR-assoc_prot_Cas5_N"/>
</dbReference>
<gene>
    <name evidence="3" type="ORF">NCTC12229_01423</name>
</gene>
<keyword evidence="2" id="KW-0255">Endonuclease</keyword>
<keyword evidence="2" id="KW-0694">RNA-binding</keyword>
<dbReference type="NCBIfam" id="TIGR02593">
    <property type="entry name" value="CRISPR_cas5"/>
    <property type="match status" value="1"/>
</dbReference>
<dbReference type="Proteomes" id="UP000254055">
    <property type="component" value="Unassembled WGS sequence"/>
</dbReference>
<dbReference type="GO" id="GO:0003723">
    <property type="term" value="F:RNA binding"/>
    <property type="evidence" value="ECO:0007669"/>
    <property type="project" value="UniProtKB-UniRule"/>
</dbReference>
<dbReference type="Pfam" id="PF09704">
    <property type="entry name" value="Cas_Cas5d"/>
    <property type="match status" value="1"/>
</dbReference>
<dbReference type="Gene3D" id="3.30.70.2660">
    <property type="match status" value="1"/>
</dbReference>
<comment type="function">
    <text evidence="2">CRISPR (clustered regularly interspaced short palindromic repeat) is an adaptive immune system that provides protection against mobile genetic elements (viruses, transposable elements and conjugative plasmids). CRISPR clusters contain spacers, sequences complementary to antecedent mobile elements, and target invading nucleic acids. CRISPR clusters are transcribed and processed into CRISPR RNA (crRNA).</text>
</comment>
<dbReference type="CDD" id="cd09752">
    <property type="entry name" value="Cas5_I-C"/>
    <property type="match status" value="1"/>
</dbReference>
<evidence type="ECO:0000256" key="1">
    <source>
        <dbReference type="ARBA" id="ARBA00023118"/>
    </source>
</evidence>
<dbReference type="NCBIfam" id="TIGR01876">
    <property type="entry name" value="cas_Cas5d"/>
    <property type="match status" value="1"/>
</dbReference>
<sequence>MENKVRLHIWGDYACFTRPEMKVERVSYDVITPSAARGILAAVHWKPAIRWVVDRIHVLKPIRFESVRRNELGSKILASKVSGAMRRKRVEDLYALIEDDRQQRAATVLKDVAYVIEAHAVLTARAGEGETIAKHIEMFKRRAAKGQCFQQPCMGVREFPAHFAWVDEDSLPESALPENERDRDLGWMLHDIDFDGSNLPHFFRAEMKNGVVEVPPFFAEEVKK</sequence>
<keyword evidence="2" id="KW-0378">Hydrolase</keyword>
<comment type="similarity">
    <text evidence="2">Belongs to the CRISPR-associated protein Cas5 family. Subtype I-C/Dvulg subfamily.</text>
</comment>
<organism evidence="3 4">
    <name type="scientific">Neisseria zoodegmatis</name>
    <dbReference type="NCBI Taxonomy" id="326523"/>
    <lineage>
        <taxon>Bacteria</taxon>
        <taxon>Pseudomonadati</taxon>
        <taxon>Pseudomonadota</taxon>
        <taxon>Betaproteobacteria</taxon>
        <taxon>Neisseriales</taxon>
        <taxon>Neisseriaceae</taxon>
        <taxon>Neisseria</taxon>
    </lineage>
</organism>
<protein>
    <recommendedName>
        <fullName evidence="2">pre-crRNA processing endonuclease</fullName>
        <ecNumber evidence="2">3.1.-.-</ecNumber>
    </recommendedName>
</protein>
<dbReference type="EC" id="3.1.-.-" evidence="2"/>
<dbReference type="RefSeq" id="WP_115134128.1">
    <property type="nucleotide sequence ID" value="NZ_UGRS01000002.1"/>
</dbReference>
<keyword evidence="2" id="KW-0540">Nuclease</keyword>
<dbReference type="InterPro" id="IPR021124">
    <property type="entry name" value="CRISPR-assoc_prot_Cas5"/>
</dbReference>
<dbReference type="OrthoDB" id="5621871at2"/>
<evidence type="ECO:0000313" key="3">
    <source>
        <dbReference type="EMBL" id="SUA43947.1"/>
    </source>
</evidence>
<evidence type="ECO:0000256" key="2">
    <source>
        <dbReference type="PIRNR" id="PIRNR029950"/>
    </source>
</evidence>
<keyword evidence="1 2" id="KW-0051">Antiviral defense</keyword>
<dbReference type="GO" id="GO:0004519">
    <property type="term" value="F:endonuclease activity"/>
    <property type="evidence" value="ECO:0007669"/>
    <property type="project" value="UniProtKB-UniRule"/>
</dbReference>
<dbReference type="GO" id="GO:0043571">
    <property type="term" value="P:maintenance of CRISPR repeat elements"/>
    <property type="evidence" value="ECO:0007669"/>
    <property type="project" value="UniProtKB-UniRule"/>
</dbReference>
<name>A0A378WT68_9NEIS</name>
<evidence type="ECO:0000313" key="4">
    <source>
        <dbReference type="Proteomes" id="UP000254055"/>
    </source>
</evidence>